<name>A0A135UUN3_9PEZI</name>
<accession>A0A135UUN3</accession>
<sequence>MLYSYRPPWIQTLDLGEAEVQGLVNDSRKDIIRGIGAFTALTASVATISRAHSLDNFASPPNTCRPKFKYWLPDAQVDIEAVTRDVAEIASVGEGGLEFLPYYQFHSPSANWFTYGYGTNASRIVFRAAMEAAEKNGLLFDFSIGANQGQGVPSEPESVGLALELNSASRTSFVLAVEETPVSNASSTAVKLGRVIDITASVEPFTRSVSWTPPVDCQNNRRIMAWYTRYTNQRSIDGAPDSTTWVQNGSWVTDHFSGAGAK</sequence>
<proteinExistence type="predicted"/>
<gene>
    <name evidence="1" type="ORF">CSAL01_01314</name>
</gene>
<dbReference type="EMBL" id="JFFI01001016">
    <property type="protein sequence ID" value="KXH64067.1"/>
    <property type="molecule type" value="Genomic_DNA"/>
</dbReference>
<evidence type="ECO:0000313" key="2">
    <source>
        <dbReference type="Proteomes" id="UP000070121"/>
    </source>
</evidence>
<reference evidence="1 2" key="1">
    <citation type="submission" date="2014-02" db="EMBL/GenBank/DDBJ databases">
        <title>The genome sequence of Colletotrichum salicis CBS 607.94.</title>
        <authorList>
            <person name="Baroncelli R."/>
            <person name="Thon M.R."/>
        </authorList>
    </citation>
    <scope>NUCLEOTIDE SEQUENCE [LARGE SCALE GENOMIC DNA]</scope>
    <source>
        <strain evidence="1 2">CBS 607.94</strain>
    </source>
</reference>
<comment type="caution">
    <text evidence="1">The sequence shown here is derived from an EMBL/GenBank/DDBJ whole genome shotgun (WGS) entry which is preliminary data.</text>
</comment>
<dbReference type="STRING" id="1209931.A0A135UUN3"/>
<organism evidence="1 2">
    <name type="scientific">Colletotrichum salicis</name>
    <dbReference type="NCBI Taxonomy" id="1209931"/>
    <lineage>
        <taxon>Eukaryota</taxon>
        <taxon>Fungi</taxon>
        <taxon>Dikarya</taxon>
        <taxon>Ascomycota</taxon>
        <taxon>Pezizomycotina</taxon>
        <taxon>Sordariomycetes</taxon>
        <taxon>Hypocreomycetidae</taxon>
        <taxon>Glomerellales</taxon>
        <taxon>Glomerellaceae</taxon>
        <taxon>Colletotrichum</taxon>
        <taxon>Colletotrichum acutatum species complex</taxon>
    </lineage>
</organism>
<evidence type="ECO:0000313" key="1">
    <source>
        <dbReference type="EMBL" id="KXH64067.1"/>
    </source>
</evidence>
<protein>
    <submittedName>
        <fullName evidence="1">Uncharacterized protein</fullName>
    </submittedName>
</protein>
<dbReference type="AlphaFoldDB" id="A0A135UUN3"/>
<keyword evidence="2" id="KW-1185">Reference proteome</keyword>
<dbReference type="OrthoDB" id="2588159at2759"/>
<dbReference type="Proteomes" id="UP000070121">
    <property type="component" value="Unassembled WGS sequence"/>
</dbReference>